<dbReference type="SUPFAM" id="SSF52172">
    <property type="entry name" value="CheY-like"/>
    <property type="match status" value="1"/>
</dbReference>
<evidence type="ECO:0000256" key="5">
    <source>
        <dbReference type="ARBA" id="ARBA00023163"/>
    </source>
</evidence>
<dbReference type="InterPro" id="IPR058245">
    <property type="entry name" value="NreC/VraR/RcsB-like_REC"/>
</dbReference>
<dbReference type="SMART" id="SM00421">
    <property type="entry name" value="HTH_LUXR"/>
    <property type="match status" value="1"/>
</dbReference>
<dbReference type="InterPro" id="IPR001789">
    <property type="entry name" value="Sig_transdc_resp-reg_receiver"/>
</dbReference>
<accession>A0ABT7L051</accession>
<organism evidence="9 10">
    <name type="scientific">Aquibacillus rhizosphaerae</name>
    <dbReference type="NCBI Taxonomy" id="3051431"/>
    <lineage>
        <taxon>Bacteria</taxon>
        <taxon>Bacillati</taxon>
        <taxon>Bacillota</taxon>
        <taxon>Bacilli</taxon>
        <taxon>Bacillales</taxon>
        <taxon>Bacillaceae</taxon>
        <taxon>Aquibacillus</taxon>
    </lineage>
</organism>
<dbReference type="Proteomes" id="UP001235343">
    <property type="component" value="Unassembled WGS sequence"/>
</dbReference>
<protein>
    <submittedName>
        <fullName evidence="9">Response regulator transcription factor</fullName>
    </submittedName>
</protein>
<dbReference type="CDD" id="cd06170">
    <property type="entry name" value="LuxR_C_like"/>
    <property type="match status" value="1"/>
</dbReference>
<dbReference type="PANTHER" id="PTHR45566">
    <property type="entry name" value="HTH-TYPE TRANSCRIPTIONAL REGULATOR YHJB-RELATED"/>
    <property type="match status" value="1"/>
</dbReference>
<dbReference type="SMART" id="SM00448">
    <property type="entry name" value="REC"/>
    <property type="match status" value="1"/>
</dbReference>
<dbReference type="PROSITE" id="PS50110">
    <property type="entry name" value="RESPONSE_REGULATORY"/>
    <property type="match status" value="1"/>
</dbReference>
<dbReference type="Gene3D" id="3.40.50.2300">
    <property type="match status" value="1"/>
</dbReference>
<evidence type="ECO:0000313" key="10">
    <source>
        <dbReference type="Proteomes" id="UP001235343"/>
    </source>
</evidence>
<keyword evidence="2 6" id="KW-0597">Phosphoprotein</keyword>
<dbReference type="InterPro" id="IPR016032">
    <property type="entry name" value="Sig_transdc_resp-reg_C-effctor"/>
</dbReference>
<evidence type="ECO:0000256" key="1">
    <source>
        <dbReference type="ARBA" id="ARBA00004496"/>
    </source>
</evidence>
<feature type="domain" description="Response regulatory" evidence="8">
    <location>
        <begin position="5"/>
        <end position="123"/>
    </location>
</feature>
<dbReference type="EMBL" id="JASTZU010000009">
    <property type="protein sequence ID" value="MDL4839114.1"/>
    <property type="molecule type" value="Genomic_DNA"/>
</dbReference>
<evidence type="ECO:0000256" key="4">
    <source>
        <dbReference type="ARBA" id="ARBA00023125"/>
    </source>
</evidence>
<evidence type="ECO:0000259" key="8">
    <source>
        <dbReference type="PROSITE" id="PS50110"/>
    </source>
</evidence>
<dbReference type="PRINTS" id="PR00038">
    <property type="entry name" value="HTHLUXR"/>
</dbReference>
<proteinExistence type="predicted"/>
<keyword evidence="3" id="KW-0805">Transcription regulation</keyword>
<keyword evidence="10" id="KW-1185">Reference proteome</keyword>
<evidence type="ECO:0000256" key="3">
    <source>
        <dbReference type="ARBA" id="ARBA00023015"/>
    </source>
</evidence>
<gene>
    <name evidence="9" type="ORF">QQS35_01380</name>
</gene>
<evidence type="ECO:0000313" key="9">
    <source>
        <dbReference type="EMBL" id="MDL4839114.1"/>
    </source>
</evidence>
<comment type="subcellular location">
    <subcellularLocation>
        <location evidence="1">Cytoplasm</location>
    </subcellularLocation>
</comment>
<dbReference type="RefSeq" id="WP_285929935.1">
    <property type="nucleotide sequence ID" value="NZ_JASTZU010000009.1"/>
</dbReference>
<dbReference type="PROSITE" id="PS50043">
    <property type="entry name" value="HTH_LUXR_2"/>
    <property type="match status" value="1"/>
</dbReference>
<evidence type="ECO:0000256" key="6">
    <source>
        <dbReference type="PROSITE-ProRule" id="PRU00169"/>
    </source>
</evidence>
<name>A0ABT7L051_9BACI</name>
<keyword evidence="5" id="KW-0804">Transcription</keyword>
<keyword evidence="4" id="KW-0238">DNA-binding</keyword>
<evidence type="ECO:0000256" key="2">
    <source>
        <dbReference type="ARBA" id="ARBA00022553"/>
    </source>
</evidence>
<dbReference type="SUPFAM" id="SSF46894">
    <property type="entry name" value="C-terminal effector domain of the bipartite response regulators"/>
    <property type="match status" value="1"/>
</dbReference>
<comment type="caution">
    <text evidence="9">The sequence shown here is derived from an EMBL/GenBank/DDBJ whole genome shotgun (WGS) entry which is preliminary data.</text>
</comment>
<evidence type="ECO:0000259" key="7">
    <source>
        <dbReference type="PROSITE" id="PS50043"/>
    </source>
</evidence>
<dbReference type="Pfam" id="PF00196">
    <property type="entry name" value="GerE"/>
    <property type="match status" value="1"/>
</dbReference>
<dbReference type="InterPro" id="IPR051015">
    <property type="entry name" value="EvgA-like"/>
</dbReference>
<feature type="domain" description="HTH luxR-type" evidence="7">
    <location>
        <begin position="159"/>
        <end position="224"/>
    </location>
</feature>
<dbReference type="Pfam" id="PF00072">
    <property type="entry name" value="Response_reg"/>
    <property type="match status" value="1"/>
</dbReference>
<dbReference type="InterPro" id="IPR000792">
    <property type="entry name" value="Tscrpt_reg_LuxR_C"/>
</dbReference>
<dbReference type="CDD" id="cd17535">
    <property type="entry name" value="REC_NarL-like"/>
    <property type="match status" value="1"/>
</dbReference>
<reference evidence="9 10" key="1">
    <citation type="submission" date="2023-06" db="EMBL/GenBank/DDBJ databases">
        <title>Aquibacillus rhizosphaerae LR5S19.</title>
        <authorList>
            <person name="Sun J.-Q."/>
        </authorList>
    </citation>
    <scope>NUCLEOTIDE SEQUENCE [LARGE SCALE GENOMIC DNA]</scope>
    <source>
        <strain evidence="9 10">LR5S19</strain>
    </source>
</reference>
<feature type="modified residue" description="4-aspartylphosphate" evidence="6">
    <location>
        <position position="58"/>
    </location>
</feature>
<dbReference type="InterPro" id="IPR011006">
    <property type="entry name" value="CheY-like_superfamily"/>
</dbReference>
<dbReference type="PANTHER" id="PTHR45566:SF2">
    <property type="entry name" value="NARL SUBFAMILY"/>
    <property type="match status" value="1"/>
</dbReference>
<sequence length="226" mass="25844">MLKHTVLVGEYQMMFRDIIANSIKEMTDFKVIAKVSTGKSVVHFIEKTEVVPSICLLDLHMPEMNGFQCTDYLKDNYPNVKVVLLTAYDDEKSLEKVIAAGADGYIMKNSSLEHFKQVITCVANGYFIAPQKLVSKFSKRLADLKQLEIEGSPSYILDSLDKKIDLNEKEMKLIQLVNKGWSNQMIAEQLQVSEGTVKNYLSKMYNKLNVRRRTELMQLFSVKRSS</sequence>